<feature type="signal peptide" evidence="2">
    <location>
        <begin position="1"/>
        <end position="30"/>
    </location>
</feature>
<keyword evidence="4" id="KW-1185">Reference proteome</keyword>
<feature type="chain" id="PRO_5032688897" description="Secreted protein" evidence="2">
    <location>
        <begin position="31"/>
        <end position="160"/>
    </location>
</feature>
<sequence length="160" mass="15470">MNQIAKRGLAFLAAGTVVAGGLATAAPASAATLTTTTTCSTSGPIQGLNVKACADVTGDRVRVYGIVGALGISEPPVNPRDVGAEVSGAIVGGLFLGSGHRALSIWNNVFTVEGVTTTVASGSTVRATVTITPGPAGPGGGGGTPLPGPTSVSVDVPVVY</sequence>
<gene>
    <name evidence="3" type="ORF">HDA43_006515</name>
</gene>
<comment type="caution">
    <text evidence="3">The sequence shown here is derived from an EMBL/GenBank/DDBJ whole genome shotgun (WGS) entry which is preliminary data.</text>
</comment>
<evidence type="ECO:0000256" key="2">
    <source>
        <dbReference type="SAM" id="SignalP"/>
    </source>
</evidence>
<dbReference type="AlphaFoldDB" id="A0A852V9X7"/>
<reference evidence="3 4" key="1">
    <citation type="submission" date="2020-07" db="EMBL/GenBank/DDBJ databases">
        <title>Sequencing the genomes of 1000 actinobacteria strains.</title>
        <authorList>
            <person name="Klenk H.-P."/>
        </authorList>
    </citation>
    <scope>NUCLEOTIDE SEQUENCE [LARGE SCALE GENOMIC DNA]</scope>
    <source>
        <strain evidence="3 4">DSM 45763</strain>
    </source>
</reference>
<keyword evidence="2" id="KW-0732">Signal</keyword>
<dbReference type="RefSeq" id="WP_179828295.1">
    <property type="nucleotide sequence ID" value="NZ_CP192034.1"/>
</dbReference>
<proteinExistence type="predicted"/>
<name>A0A852V9X7_9ACTN</name>
<evidence type="ECO:0008006" key="5">
    <source>
        <dbReference type="Google" id="ProtNLM"/>
    </source>
</evidence>
<organism evidence="3 4">
    <name type="scientific">Streptosporangium sandarakinum</name>
    <dbReference type="NCBI Taxonomy" id="1260955"/>
    <lineage>
        <taxon>Bacteria</taxon>
        <taxon>Bacillati</taxon>
        <taxon>Actinomycetota</taxon>
        <taxon>Actinomycetes</taxon>
        <taxon>Streptosporangiales</taxon>
        <taxon>Streptosporangiaceae</taxon>
        <taxon>Streptosporangium</taxon>
    </lineage>
</organism>
<dbReference type="EMBL" id="JACCCO010000003">
    <property type="protein sequence ID" value="NYF44288.1"/>
    <property type="molecule type" value="Genomic_DNA"/>
</dbReference>
<protein>
    <recommendedName>
        <fullName evidence="5">Secreted protein</fullName>
    </recommendedName>
</protein>
<evidence type="ECO:0000313" key="3">
    <source>
        <dbReference type="EMBL" id="NYF44288.1"/>
    </source>
</evidence>
<dbReference type="Proteomes" id="UP000576393">
    <property type="component" value="Unassembled WGS sequence"/>
</dbReference>
<feature type="region of interest" description="Disordered" evidence="1">
    <location>
        <begin position="132"/>
        <end position="152"/>
    </location>
</feature>
<evidence type="ECO:0000256" key="1">
    <source>
        <dbReference type="SAM" id="MobiDB-lite"/>
    </source>
</evidence>
<accession>A0A852V9X7</accession>
<evidence type="ECO:0000313" key="4">
    <source>
        <dbReference type="Proteomes" id="UP000576393"/>
    </source>
</evidence>